<evidence type="ECO:0000256" key="1">
    <source>
        <dbReference type="ARBA" id="ARBA00004141"/>
    </source>
</evidence>
<dbReference type="Pfam" id="PF00571">
    <property type="entry name" value="CBS"/>
    <property type="match status" value="2"/>
</dbReference>
<feature type="transmembrane region" description="Helical" evidence="10">
    <location>
        <begin position="93"/>
        <end position="111"/>
    </location>
</feature>
<accession>A0A233V7M8</accession>
<keyword evidence="5 9" id="KW-1133">Transmembrane helix</keyword>
<dbReference type="InterPro" id="IPR005170">
    <property type="entry name" value="Transptr-assoc_dom"/>
</dbReference>
<dbReference type="FunFam" id="3.10.580.10:FF:000002">
    <property type="entry name" value="Magnesium/cobalt efflux protein CorC"/>
    <property type="match status" value="1"/>
</dbReference>
<feature type="transmembrane region" description="Helical" evidence="10">
    <location>
        <begin position="6"/>
        <end position="29"/>
    </location>
</feature>
<dbReference type="InterPro" id="IPR002550">
    <property type="entry name" value="CNNM"/>
</dbReference>
<gene>
    <name evidence="13" type="ORF">B9N49_02305</name>
</gene>
<keyword evidence="6 8" id="KW-0129">CBS domain</keyword>
<dbReference type="GO" id="GO:0005886">
    <property type="term" value="C:plasma membrane"/>
    <property type="evidence" value="ECO:0007669"/>
    <property type="project" value="TreeGrafter"/>
</dbReference>
<evidence type="ECO:0000256" key="5">
    <source>
        <dbReference type="ARBA" id="ARBA00022989"/>
    </source>
</evidence>
<name>A0A233V7M8_FINMA</name>
<dbReference type="PANTHER" id="PTHR22777">
    <property type="entry name" value="HEMOLYSIN-RELATED"/>
    <property type="match status" value="1"/>
</dbReference>
<comment type="caution">
    <text evidence="13">The sequence shown here is derived from an EMBL/GenBank/DDBJ whole genome shotgun (WGS) entry which is preliminary data.</text>
</comment>
<dbReference type="RefSeq" id="WP_094205358.1">
    <property type="nucleotide sequence ID" value="NZ_NDYC01000011.1"/>
</dbReference>
<evidence type="ECO:0000256" key="4">
    <source>
        <dbReference type="ARBA" id="ARBA00022737"/>
    </source>
</evidence>
<dbReference type="CDD" id="cd04590">
    <property type="entry name" value="CBS_pair_CorC_HlyC_assoc"/>
    <property type="match status" value="1"/>
</dbReference>
<dbReference type="Pfam" id="PF03471">
    <property type="entry name" value="CorC_HlyC"/>
    <property type="match status" value="1"/>
</dbReference>
<feature type="transmembrane region" description="Helical" evidence="10">
    <location>
        <begin position="62"/>
        <end position="87"/>
    </location>
</feature>
<dbReference type="GO" id="GO:0050660">
    <property type="term" value="F:flavin adenine dinucleotide binding"/>
    <property type="evidence" value="ECO:0007669"/>
    <property type="project" value="InterPro"/>
</dbReference>
<evidence type="ECO:0000256" key="7">
    <source>
        <dbReference type="ARBA" id="ARBA00023136"/>
    </source>
</evidence>
<feature type="domain" description="CNNM transmembrane" evidence="12">
    <location>
        <begin position="1"/>
        <end position="188"/>
    </location>
</feature>
<dbReference type="PANTHER" id="PTHR22777:SF17">
    <property type="entry name" value="UPF0053 PROTEIN SLL0260"/>
    <property type="match status" value="1"/>
</dbReference>
<evidence type="ECO:0000256" key="9">
    <source>
        <dbReference type="PROSITE-ProRule" id="PRU01193"/>
    </source>
</evidence>
<evidence type="ECO:0000259" key="12">
    <source>
        <dbReference type="PROSITE" id="PS51846"/>
    </source>
</evidence>
<keyword evidence="3 9" id="KW-0812">Transmembrane</keyword>
<sequence>MDSSSVSQIIALVLLVAMSSVFSSSETAITSVSKIKVRQLDQKDNKNAHLLKKLHDNMQTTISTILIGNNIVNIAASSIATILFTNIFHQNGALISTVVMTVFVLIFGEVLPKTIAQYKNKSVALKFSRFIYLLTIVFKPIVKVLNLLTRLIIKLFVGEDEDSSTLTEEELKTLVEVSEEEGVLKNQETEIMINALELKETLAVDIMTPRTSMASVDIEDAESDLKEIIKNITYSRIPVYEDSIDDIIGVLHIKELAHKIIEDYRDFKVRDILKPAFYAYEYIPVVDLFKQMRTKNISISIIIDEYGGTSGIVTMEDILEELVGEIDDEYDNEKEVTKLSDNEYLVDPEMRIDEVNERFDLDIQSDKFDSIGGFVIELLDRMPKSKDEVEFENLKFVVVNVDKRKITQLMIIFK</sequence>
<evidence type="ECO:0000256" key="3">
    <source>
        <dbReference type="ARBA" id="ARBA00022692"/>
    </source>
</evidence>
<evidence type="ECO:0000256" key="10">
    <source>
        <dbReference type="SAM" id="Phobius"/>
    </source>
</evidence>
<protein>
    <submittedName>
        <fullName evidence="13">Hemolysin</fullName>
    </submittedName>
</protein>
<feature type="domain" description="CBS" evidence="11">
    <location>
        <begin position="207"/>
        <end position="267"/>
    </location>
</feature>
<dbReference type="InterPro" id="IPR046342">
    <property type="entry name" value="CBS_dom_sf"/>
</dbReference>
<evidence type="ECO:0000259" key="11">
    <source>
        <dbReference type="PROSITE" id="PS51371"/>
    </source>
</evidence>
<dbReference type="Gene3D" id="3.10.580.10">
    <property type="entry name" value="CBS-domain"/>
    <property type="match status" value="1"/>
</dbReference>
<dbReference type="AlphaFoldDB" id="A0A233V7M8"/>
<dbReference type="SUPFAM" id="SSF56176">
    <property type="entry name" value="FAD-binding/transporter-associated domain-like"/>
    <property type="match status" value="1"/>
</dbReference>
<dbReference type="InterPro" id="IPR000644">
    <property type="entry name" value="CBS_dom"/>
</dbReference>
<dbReference type="EMBL" id="NDYC01000011">
    <property type="protein sequence ID" value="OXZ28397.1"/>
    <property type="molecule type" value="Genomic_DNA"/>
</dbReference>
<reference evidence="14" key="1">
    <citation type="submission" date="2017-04" db="EMBL/GenBank/DDBJ databases">
        <title>Finegoldia magna isolated from orthopedic joint implant-associated infections.</title>
        <authorList>
            <person name="Bjorklund S."/>
            <person name="Bruggemann H."/>
            <person name="Jensen A."/>
            <person name="Hellmark B."/>
            <person name="Soderquist B."/>
        </authorList>
    </citation>
    <scope>NUCLEOTIDE SEQUENCE [LARGE SCALE GENOMIC DNA]</scope>
    <source>
        <strain evidence="14">CCUG 54800</strain>
    </source>
</reference>
<dbReference type="InterPro" id="IPR044751">
    <property type="entry name" value="Ion_transp-like_CBS"/>
</dbReference>
<dbReference type="Pfam" id="PF01595">
    <property type="entry name" value="CNNM"/>
    <property type="match status" value="1"/>
</dbReference>
<organism evidence="13 14">
    <name type="scientific">Finegoldia magna</name>
    <name type="common">Peptostreptococcus magnus</name>
    <dbReference type="NCBI Taxonomy" id="1260"/>
    <lineage>
        <taxon>Bacteria</taxon>
        <taxon>Bacillati</taxon>
        <taxon>Bacillota</taxon>
        <taxon>Tissierellia</taxon>
        <taxon>Tissierellales</taxon>
        <taxon>Peptoniphilaceae</taxon>
        <taxon>Finegoldia</taxon>
    </lineage>
</organism>
<dbReference type="SUPFAM" id="SSF54631">
    <property type="entry name" value="CBS-domain pair"/>
    <property type="match status" value="1"/>
</dbReference>
<dbReference type="InterPro" id="IPR036318">
    <property type="entry name" value="FAD-bd_PCMH-like_sf"/>
</dbReference>
<dbReference type="PROSITE" id="PS51846">
    <property type="entry name" value="CNNM"/>
    <property type="match status" value="1"/>
</dbReference>
<dbReference type="Gene3D" id="3.30.465.10">
    <property type="match status" value="1"/>
</dbReference>
<dbReference type="SMART" id="SM01091">
    <property type="entry name" value="CorC_HlyC"/>
    <property type="match status" value="1"/>
</dbReference>
<keyword evidence="7 9" id="KW-0472">Membrane</keyword>
<evidence type="ECO:0000256" key="8">
    <source>
        <dbReference type="PROSITE-ProRule" id="PRU00703"/>
    </source>
</evidence>
<evidence type="ECO:0000313" key="13">
    <source>
        <dbReference type="EMBL" id="OXZ28397.1"/>
    </source>
</evidence>
<feature type="domain" description="CBS" evidence="11">
    <location>
        <begin position="272"/>
        <end position="329"/>
    </location>
</feature>
<keyword evidence="4" id="KW-0677">Repeat</keyword>
<proteinExistence type="inferred from homology"/>
<feature type="transmembrane region" description="Helical" evidence="10">
    <location>
        <begin position="123"/>
        <end position="142"/>
    </location>
</feature>
<dbReference type="InterPro" id="IPR016169">
    <property type="entry name" value="FAD-bd_PCMH_sub2"/>
</dbReference>
<dbReference type="PROSITE" id="PS51371">
    <property type="entry name" value="CBS"/>
    <property type="match status" value="2"/>
</dbReference>
<comment type="subcellular location">
    <subcellularLocation>
        <location evidence="1">Membrane</location>
        <topology evidence="1">Multi-pass membrane protein</topology>
    </subcellularLocation>
</comment>
<dbReference type="Proteomes" id="UP000215413">
    <property type="component" value="Unassembled WGS sequence"/>
</dbReference>
<evidence type="ECO:0000256" key="2">
    <source>
        <dbReference type="ARBA" id="ARBA00006337"/>
    </source>
</evidence>
<comment type="similarity">
    <text evidence="2">Belongs to the UPF0053 family.</text>
</comment>
<evidence type="ECO:0000256" key="6">
    <source>
        <dbReference type="ARBA" id="ARBA00023122"/>
    </source>
</evidence>
<evidence type="ECO:0000313" key="14">
    <source>
        <dbReference type="Proteomes" id="UP000215413"/>
    </source>
</evidence>